<dbReference type="Proteomes" id="UP000183376">
    <property type="component" value="Chromosome I"/>
</dbReference>
<dbReference type="STRING" id="211114.SAMN04489726_1476"/>
<dbReference type="EMBL" id="LT629701">
    <property type="protein sequence ID" value="SDM40957.1"/>
    <property type="molecule type" value="Genomic_DNA"/>
</dbReference>
<gene>
    <name evidence="1" type="ORF">SAMN04489726_1476</name>
</gene>
<reference evidence="1 2" key="1">
    <citation type="submission" date="2016-10" db="EMBL/GenBank/DDBJ databases">
        <authorList>
            <person name="de Groot N.N."/>
        </authorList>
    </citation>
    <scope>NUCLEOTIDE SEQUENCE [LARGE SCALE GENOMIC DNA]</scope>
    <source>
        <strain evidence="1 2">DSM 44149</strain>
    </source>
</reference>
<accession>A0A1G9T005</accession>
<evidence type="ECO:0000313" key="2">
    <source>
        <dbReference type="Proteomes" id="UP000183376"/>
    </source>
</evidence>
<keyword evidence="2" id="KW-1185">Reference proteome</keyword>
<evidence type="ECO:0000313" key="1">
    <source>
        <dbReference type="EMBL" id="SDM40957.1"/>
    </source>
</evidence>
<organism evidence="1 2">
    <name type="scientific">Allokutzneria albata</name>
    <name type="common">Kibdelosporangium albatum</name>
    <dbReference type="NCBI Taxonomy" id="211114"/>
    <lineage>
        <taxon>Bacteria</taxon>
        <taxon>Bacillati</taxon>
        <taxon>Actinomycetota</taxon>
        <taxon>Actinomycetes</taxon>
        <taxon>Pseudonocardiales</taxon>
        <taxon>Pseudonocardiaceae</taxon>
        <taxon>Allokutzneria</taxon>
    </lineage>
</organism>
<protein>
    <submittedName>
        <fullName evidence="1">Uncharacterized protein</fullName>
    </submittedName>
</protein>
<name>A0A1G9T005_ALLAB</name>
<dbReference type="AlphaFoldDB" id="A0A1G9T005"/>
<proteinExistence type="predicted"/>
<sequence length="56" mass="6401">MFWFNNSYSPAMLHRGQSSVAIPATEDGGHRRNHLDSTQVFGAQSATQIRYWSFLK</sequence>